<evidence type="ECO:0000256" key="3">
    <source>
        <dbReference type="ARBA" id="ARBA00010031"/>
    </source>
</evidence>
<name>A0ABR1VU51_9PEZI</name>
<evidence type="ECO:0000256" key="7">
    <source>
        <dbReference type="ARBA" id="ARBA00023157"/>
    </source>
</evidence>
<dbReference type="Proteomes" id="UP001433268">
    <property type="component" value="Unassembled WGS sequence"/>
</dbReference>
<evidence type="ECO:0000256" key="10">
    <source>
        <dbReference type="SAM" id="MobiDB-lite"/>
    </source>
</evidence>
<feature type="disulfide bond" evidence="9">
    <location>
        <begin position="39"/>
        <end position="46"/>
    </location>
</feature>
<feature type="compositionally biased region" description="Low complexity" evidence="10">
    <location>
        <begin position="150"/>
        <end position="159"/>
    </location>
</feature>
<comment type="caution">
    <text evidence="13">The sequence shown here is derived from an EMBL/GenBank/DDBJ whole genome shotgun (WGS) entry which is preliminary data.</text>
</comment>
<evidence type="ECO:0000256" key="8">
    <source>
        <dbReference type="ARBA" id="ARBA00023288"/>
    </source>
</evidence>
<keyword evidence="4" id="KW-0964">Secreted</keyword>
<evidence type="ECO:0000256" key="2">
    <source>
        <dbReference type="ARBA" id="ARBA00004613"/>
    </source>
</evidence>
<keyword evidence="5" id="KW-0472">Membrane</keyword>
<reference evidence="13 14" key="1">
    <citation type="submission" date="2023-01" db="EMBL/GenBank/DDBJ databases">
        <title>Analysis of 21 Apiospora genomes using comparative genomics revels a genus with tremendous synthesis potential of carbohydrate active enzymes and secondary metabolites.</title>
        <authorList>
            <person name="Sorensen T."/>
        </authorList>
    </citation>
    <scope>NUCLEOTIDE SEQUENCE [LARGE SCALE GENOMIC DNA]</scope>
    <source>
        <strain evidence="13 14">CBS 114990</strain>
    </source>
</reference>
<evidence type="ECO:0000256" key="6">
    <source>
        <dbReference type="ARBA" id="ARBA00022729"/>
    </source>
</evidence>
<comment type="similarity">
    <text evidence="3">Belongs to the RBT5 family.</text>
</comment>
<evidence type="ECO:0000313" key="13">
    <source>
        <dbReference type="EMBL" id="KAK8074682.1"/>
    </source>
</evidence>
<feature type="region of interest" description="Disordered" evidence="10">
    <location>
        <begin position="150"/>
        <end position="182"/>
    </location>
</feature>
<keyword evidence="8" id="KW-0449">Lipoprotein</keyword>
<comment type="subcellular location">
    <subcellularLocation>
        <location evidence="1">Membrane</location>
        <topology evidence="1">Lipid-anchor</topology>
        <topology evidence="1">GPI-anchor</topology>
    </subcellularLocation>
    <subcellularLocation>
        <location evidence="2">Secreted</location>
    </subcellularLocation>
</comment>
<dbReference type="SMART" id="SM00747">
    <property type="entry name" value="CFEM"/>
    <property type="match status" value="1"/>
</dbReference>
<protein>
    <recommendedName>
        <fullName evidence="12">CFEM domain-containing protein</fullName>
    </recommendedName>
</protein>
<evidence type="ECO:0000259" key="12">
    <source>
        <dbReference type="PROSITE" id="PS52012"/>
    </source>
</evidence>
<dbReference type="InterPro" id="IPR008427">
    <property type="entry name" value="Extracellular_membr_CFEM_dom"/>
</dbReference>
<evidence type="ECO:0000256" key="1">
    <source>
        <dbReference type="ARBA" id="ARBA00004589"/>
    </source>
</evidence>
<evidence type="ECO:0000256" key="4">
    <source>
        <dbReference type="ARBA" id="ARBA00022525"/>
    </source>
</evidence>
<organism evidence="13 14">
    <name type="scientific">Apiospora hydei</name>
    <dbReference type="NCBI Taxonomy" id="1337664"/>
    <lineage>
        <taxon>Eukaryota</taxon>
        <taxon>Fungi</taxon>
        <taxon>Dikarya</taxon>
        <taxon>Ascomycota</taxon>
        <taxon>Pezizomycotina</taxon>
        <taxon>Sordariomycetes</taxon>
        <taxon>Xylariomycetidae</taxon>
        <taxon>Amphisphaeriales</taxon>
        <taxon>Apiosporaceae</taxon>
        <taxon>Apiospora</taxon>
    </lineage>
</organism>
<dbReference type="Pfam" id="PF05730">
    <property type="entry name" value="CFEM"/>
    <property type="match status" value="1"/>
</dbReference>
<keyword evidence="9" id="KW-0408">Iron</keyword>
<keyword evidence="5" id="KW-0325">Glycoprotein</keyword>
<evidence type="ECO:0000313" key="14">
    <source>
        <dbReference type="Proteomes" id="UP001433268"/>
    </source>
</evidence>
<accession>A0ABR1VU51</accession>
<sequence>MKAVLILATAALAAAQGYFVGEPDCAIPCLTDAIGKVGCAAGDIKCQCSPDTQTALVPLVGPCLQSKCSAKELGQALQAGNDICSSYSAGKLTFTASPMPSSASAAMTTAPSGSGSASGTTLSEPLMSIQTSIPSNVTASMSRSMSMSITSSASVTTSTGSGGGSSTGASTSADSSASASSTSAPANAAATQGVARVVGGVLAGMVGLAVAL</sequence>
<feature type="signal peptide" evidence="11">
    <location>
        <begin position="1"/>
        <end position="15"/>
    </location>
</feature>
<comment type="caution">
    <text evidence="9">Lacks conserved residue(s) required for the propagation of feature annotation.</text>
</comment>
<keyword evidence="14" id="KW-1185">Reference proteome</keyword>
<evidence type="ECO:0000256" key="9">
    <source>
        <dbReference type="PROSITE-ProRule" id="PRU01356"/>
    </source>
</evidence>
<evidence type="ECO:0000256" key="11">
    <source>
        <dbReference type="SAM" id="SignalP"/>
    </source>
</evidence>
<keyword evidence="9" id="KW-0349">Heme</keyword>
<gene>
    <name evidence="13" type="ORF">PG997_009345</name>
</gene>
<proteinExistence type="inferred from homology"/>
<dbReference type="RefSeq" id="XP_066665622.1">
    <property type="nucleotide sequence ID" value="XM_066813660.1"/>
</dbReference>
<feature type="chain" id="PRO_5046151088" description="CFEM domain-containing protein" evidence="11">
    <location>
        <begin position="16"/>
        <end position="212"/>
    </location>
</feature>
<feature type="compositionally biased region" description="Low complexity" evidence="10">
    <location>
        <begin position="167"/>
        <end position="182"/>
    </location>
</feature>
<feature type="domain" description="CFEM" evidence="12">
    <location>
        <begin position="1"/>
        <end position="114"/>
    </location>
</feature>
<dbReference type="EMBL" id="JAQQWN010000007">
    <property type="protein sequence ID" value="KAK8074682.1"/>
    <property type="molecule type" value="Genomic_DNA"/>
</dbReference>
<dbReference type="PROSITE" id="PS52012">
    <property type="entry name" value="CFEM"/>
    <property type="match status" value="1"/>
</dbReference>
<feature type="binding site" description="axial binding residue" evidence="9">
    <location>
        <position position="43"/>
    </location>
    <ligand>
        <name>heme</name>
        <dbReference type="ChEBI" id="CHEBI:30413"/>
    </ligand>
    <ligandPart>
        <name>Fe</name>
        <dbReference type="ChEBI" id="CHEBI:18248"/>
    </ligandPart>
</feature>
<keyword evidence="6 11" id="KW-0732">Signal</keyword>
<evidence type="ECO:0000256" key="5">
    <source>
        <dbReference type="ARBA" id="ARBA00022622"/>
    </source>
</evidence>
<keyword evidence="9" id="KW-0479">Metal-binding</keyword>
<keyword evidence="7 9" id="KW-1015">Disulfide bond</keyword>
<keyword evidence="5" id="KW-0336">GPI-anchor</keyword>
<dbReference type="GeneID" id="92046720"/>